<evidence type="ECO:0000256" key="1">
    <source>
        <dbReference type="SAM" id="MobiDB-lite"/>
    </source>
</evidence>
<feature type="compositionally biased region" description="Polar residues" evidence="1">
    <location>
        <begin position="52"/>
        <end position="86"/>
    </location>
</feature>
<reference evidence="4 5" key="1">
    <citation type="submission" date="2025-04" db="UniProtKB">
        <authorList>
            <consortium name="RefSeq"/>
        </authorList>
    </citation>
    <scope>IDENTIFICATION</scope>
    <source>
        <tissue evidence="4 5">Whole body pupa</tissue>
    </source>
</reference>
<accession>A0A8U0WCJ6</accession>
<proteinExistence type="predicted"/>
<dbReference type="Pfam" id="PF21787">
    <property type="entry name" value="TNP-like_RNaseH_N"/>
    <property type="match status" value="1"/>
</dbReference>
<evidence type="ECO:0000259" key="2">
    <source>
        <dbReference type="Pfam" id="PF21787"/>
    </source>
</evidence>
<feature type="region of interest" description="Disordered" evidence="1">
    <location>
        <begin position="1"/>
        <end position="112"/>
    </location>
</feature>
<feature type="domain" description="Transposable element P transposase-like RNase H" evidence="2">
    <location>
        <begin position="118"/>
        <end position="240"/>
    </location>
</feature>
<organism evidence="3 4">
    <name type="scientific">Glossina fuscipes</name>
    <dbReference type="NCBI Taxonomy" id="7396"/>
    <lineage>
        <taxon>Eukaryota</taxon>
        <taxon>Metazoa</taxon>
        <taxon>Ecdysozoa</taxon>
        <taxon>Arthropoda</taxon>
        <taxon>Hexapoda</taxon>
        <taxon>Insecta</taxon>
        <taxon>Pterygota</taxon>
        <taxon>Neoptera</taxon>
        <taxon>Endopterygota</taxon>
        <taxon>Diptera</taxon>
        <taxon>Brachycera</taxon>
        <taxon>Muscomorpha</taxon>
        <taxon>Hippoboscoidea</taxon>
        <taxon>Glossinidae</taxon>
        <taxon>Glossina</taxon>
    </lineage>
</organism>
<gene>
    <name evidence="4 5" type="primary">LOC119633290</name>
</gene>
<keyword evidence="3" id="KW-1185">Reference proteome</keyword>
<dbReference type="InterPro" id="IPR048365">
    <property type="entry name" value="TNP-like_RNaseH_N"/>
</dbReference>
<evidence type="ECO:0000313" key="5">
    <source>
        <dbReference type="RefSeq" id="XP_037882704.1"/>
    </source>
</evidence>
<sequence>MERDYEGTRGELTTVGTVGSKSHENINSSNNNISNDEGPSTSAKAMKELKEWQQQSTPAWNEQQSTPAWNEQRSTSTYCERQSTPTQSPPKKKQRHETDQPEEPAVQEETAAAVPDMEILREIVSRLTPHDKIVTLQIDETYTSLRTEYLDEEDRLTGCGHVEGQKEKIYRTVYIIGARSILTPFNMLLGTYHIIKYKRDSRLALQLLDNYIDLATDIGRDFKAVVGDRGSRNRKMMQSFNNGIYRKKTKEGRIIKIRLMYDYIHLAKSFFIHMKEGKHFDCNITAYLKKRYFENTNKEACEYWVNRGVVPTVVHRMDFPEYVAYYADVTPAFIKTAMNSNAIRGPIVERTYKFIKAATRFVNVFHRKTINTSTWPHLKGTLKEAYKYFKKYLTTNLLSIEIRFTILNFIKIVDKLLRAYPEISIAGYRVSQDIIERFICNMAPTYRRRRRTEHEIEVLVQRLIAKQRDYWRQQDGTIGDYDLVETLGYRIQKQAQQDFRPLHLDGAKYKNVTTRRRRKIYKR</sequence>
<dbReference type="GeneID" id="119633290"/>
<dbReference type="Proteomes" id="UP000092443">
    <property type="component" value="Unplaced"/>
</dbReference>
<feature type="compositionally biased region" description="Low complexity" evidence="1">
    <location>
        <begin position="25"/>
        <end position="35"/>
    </location>
</feature>
<name>A0A8U0WCJ6_9MUSC</name>
<evidence type="ECO:0000313" key="4">
    <source>
        <dbReference type="RefSeq" id="XP_037882703.1"/>
    </source>
</evidence>
<dbReference type="KEGG" id="gfs:119633290"/>
<dbReference type="RefSeq" id="XP_037882703.1">
    <property type="nucleotide sequence ID" value="XM_038026775.1"/>
</dbReference>
<evidence type="ECO:0000313" key="3">
    <source>
        <dbReference type="Proteomes" id="UP000092443"/>
    </source>
</evidence>
<protein>
    <submittedName>
        <fullName evidence="4">Uncharacterized protein LOC119633290 isoform X1</fullName>
    </submittedName>
    <submittedName>
        <fullName evidence="5">Uncharacterized protein LOC119633290 isoform X2</fullName>
    </submittedName>
</protein>
<dbReference type="RefSeq" id="XP_037882704.1">
    <property type="nucleotide sequence ID" value="XM_038026776.1"/>
</dbReference>
<dbReference type="AlphaFoldDB" id="A0A8U0WCJ6"/>